<sequence>MIITKGGGGKGKGGKRGAQHPRMQYSPFFLLSLSLSVFLSRVPGGAFKPPTNFGEIFTKSREKRQRRVCRERRKKMLPTTTNTARYSSSSSSSRHRRDAEDDHRNHHRGVLRGSTKAAAKDSSFSSKWEAKIVRFLLLWTLVLLVSNLSFPFSSFKTTQTTRTRQRSDTNSNKTTSVSPEEGKFLDQISSLLLEQVPISLSKRRLRSSLEFTCGGSHVVKMHEYREMKKQSGVGLLNALGNEDWFTEGLDLEDANEDVVADDGGTETKSSSSSWEESDDGGDALGSSRSSTSSSSSSSVQKRKKKRYKSCAVVGNSGSLLETQFGFDIDKNEAVIRFNAAVTQGYEQFVGQKTTVRLLNAVDYKGPEGTEGELRLTTARGSDVKTWVKKLEQKPEDIRNRSFVLDPEMLCHAWAWIGKHGEKPSSGLVGVVLALKMCEKVEMFGFQSKNYFGKFSRPHYYDWERPQKGREKVHPFQREVDLYQNLEKFGYLTTYT</sequence>
<evidence type="ECO:0000256" key="2">
    <source>
        <dbReference type="ARBA" id="ARBA00006003"/>
    </source>
</evidence>
<dbReference type="EC" id="2.4.3.1" evidence="13"/>
<keyword evidence="11" id="KW-0325">Glycoprotein</keyword>
<dbReference type="Pfam" id="PF00777">
    <property type="entry name" value="Glyco_transf_29"/>
    <property type="match status" value="1"/>
</dbReference>
<dbReference type="eggNOG" id="KOG2692">
    <property type="taxonomic scope" value="Eukaryota"/>
</dbReference>
<dbReference type="EMBL" id="FO082269">
    <property type="protein sequence ID" value="CCO18073.1"/>
    <property type="molecule type" value="Genomic_DNA"/>
</dbReference>
<dbReference type="GeneID" id="19013295"/>
<feature type="region of interest" description="Disordered" evidence="14">
    <location>
        <begin position="159"/>
        <end position="180"/>
    </location>
</feature>
<dbReference type="CDD" id="cd19952">
    <property type="entry name" value="GT29"/>
    <property type="match status" value="1"/>
</dbReference>
<dbReference type="Proteomes" id="UP000198341">
    <property type="component" value="Chromosome 10"/>
</dbReference>
<keyword evidence="5" id="KW-0812">Transmembrane</keyword>
<gene>
    <name evidence="15" type="ordered locus">Bathy10g02190</name>
</gene>
<evidence type="ECO:0000256" key="4">
    <source>
        <dbReference type="ARBA" id="ARBA00022679"/>
    </source>
</evidence>
<keyword evidence="3" id="KW-0328">Glycosyltransferase</keyword>
<dbReference type="InterPro" id="IPR001675">
    <property type="entry name" value="Glyco_trans_29"/>
</dbReference>
<keyword evidence="4" id="KW-0808">Transferase</keyword>
<dbReference type="PANTHER" id="PTHR46059:SF1">
    <property type="entry name" value="BETA-GALACTOSIDE ALPHA-2,6-SIALYLTRANSFERASE"/>
    <property type="match status" value="1"/>
</dbReference>
<evidence type="ECO:0000313" key="16">
    <source>
        <dbReference type="Proteomes" id="UP000198341"/>
    </source>
</evidence>
<keyword evidence="16" id="KW-1185">Reference proteome</keyword>
<organism evidence="15 16">
    <name type="scientific">Bathycoccus prasinos</name>
    <dbReference type="NCBI Taxonomy" id="41875"/>
    <lineage>
        <taxon>Eukaryota</taxon>
        <taxon>Viridiplantae</taxon>
        <taxon>Chlorophyta</taxon>
        <taxon>Mamiellophyceae</taxon>
        <taxon>Mamiellales</taxon>
        <taxon>Bathycoccaceae</taxon>
        <taxon>Bathycoccus</taxon>
    </lineage>
</organism>
<dbReference type="InterPro" id="IPR038578">
    <property type="entry name" value="GT29-like_sf"/>
</dbReference>
<dbReference type="GO" id="GO:0032580">
    <property type="term" value="C:Golgi cisterna membrane"/>
    <property type="evidence" value="ECO:0007669"/>
    <property type="project" value="UniProtKB-SubCell"/>
</dbReference>
<keyword evidence="9" id="KW-0472">Membrane</keyword>
<feature type="compositionally biased region" description="Low complexity" evidence="14">
    <location>
        <begin position="286"/>
        <end position="299"/>
    </location>
</feature>
<dbReference type="Gene3D" id="3.90.1480.20">
    <property type="entry name" value="Glycosyl transferase family 29"/>
    <property type="match status" value="1"/>
</dbReference>
<evidence type="ECO:0000256" key="11">
    <source>
        <dbReference type="ARBA" id="ARBA00023180"/>
    </source>
</evidence>
<evidence type="ECO:0000256" key="13">
    <source>
        <dbReference type="ARBA" id="ARBA00034329"/>
    </source>
</evidence>
<protein>
    <recommendedName>
        <fullName evidence="13">beta-galactoside alpha-(2,6)-sialyltransferase</fullName>
        <ecNumber evidence="13">2.4.3.1</ecNumber>
    </recommendedName>
</protein>
<feature type="region of interest" description="Disordered" evidence="14">
    <location>
        <begin position="1"/>
        <end position="20"/>
    </location>
</feature>
<comment type="similarity">
    <text evidence="2">Belongs to the glycosyltransferase 29 family.</text>
</comment>
<evidence type="ECO:0000256" key="8">
    <source>
        <dbReference type="ARBA" id="ARBA00023034"/>
    </source>
</evidence>
<evidence type="ECO:0000256" key="1">
    <source>
        <dbReference type="ARBA" id="ARBA00004447"/>
    </source>
</evidence>
<evidence type="ECO:0000256" key="12">
    <source>
        <dbReference type="ARBA" id="ARBA00034249"/>
    </source>
</evidence>
<proteinExistence type="inferred from homology"/>
<feature type="region of interest" description="Disordered" evidence="14">
    <location>
        <begin position="256"/>
        <end position="301"/>
    </location>
</feature>
<feature type="region of interest" description="Disordered" evidence="14">
    <location>
        <begin position="73"/>
        <end position="116"/>
    </location>
</feature>
<dbReference type="KEGG" id="bpg:Bathy10g02190"/>
<evidence type="ECO:0000256" key="14">
    <source>
        <dbReference type="SAM" id="MobiDB-lite"/>
    </source>
</evidence>
<evidence type="ECO:0000256" key="6">
    <source>
        <dbReference type="ARBA" id="ARBA00022968"/>
    </source>
</evidence>
<keyword evidence="8" id="KW-0333">Golgi apparatus</keyword>
<evidence type="ECO:0000256" key="3">
    <source>
        <dbReference type="ARBA" id="ARBA00022676"/>
    </source>
</evidence>
<keyword evidence="7" id="KW-1133">Transmembrane helix</keyword>
<comment type="catalytic activity">
    <reaction evidence="12">
        <text>a beta-D-galactoside + CMP-N-acetyl-beta-neuraminate = an N-acetyl-alpha-neuraminyl-(2-&gt;6)-beta-D-galactosyl derivative + CMP + H(+)</text>
        <dbReference type="Rhea" id="RHEA:52104"/>
        <dbReference type="ChEBI" id="CHEBI:15378"/>
        <dbReference type="ChEBI" id="CHEBI:28034"/>
        <dbReference type="ChEBI" id="CHEBI:57812"/>
        <dbReference type="ChEBI" id="CHEBI:60377"/>
        <dbReference type="ChEBI" id="CHEBI:136398"/>
        <dbReference type="EC" id="2.4.3.1"/>
    </reaction>
</comment>
<accession>K8F8Z2</accession>
<evidence type="ECO:0000256" key="10">
    <source>
        <dbReference type="ARBA" id="ARBA00023157"/>
    </source>
</evidence>
<evidence type="ECO:0000313" key="15">
    <source>
        <dbReference type="EMBL" id="CCO18073.1"/>
    </source>
</evidence>
<evidence type="ECO:0000256" key="5">
    <source>
        <dbReference type="ARBA" id="ARBA00022692"/>
    </source>
</evidence>
<dbReference type="GO" id="GO:0003835">
    <property type="term" value="F:beta-galactoside alpha-2,6-sialyltransferase activity"/>
    <property type="evidence" value="ECO:0007669"/>
    <property type="project" value="UniProtKB-EC"/>
</dbReference>
<reference evidence="15 16" key="1">
    <citation type="submission" date="2011-10" db="EMBL/GenBank/DDBJ databases">
        <authorList>
            <person name="Genoscope - CEA"/>
        </authorList>
    </citation>
    <scope>NUCLEOTIDE SEQUENCE [LARGE SCALE GENOMIC DNA]</scope>
    <source>
        <strain evidence="15 16">RCC 1105</strain>
    </source>
</reference>
<evidence type="ECO:0000256" key="9">
    <source>
        <dbReference type="ARBA" id="ARBA00023136"/>
    </source>
</evidence>
<evidence type="ECO:0000256" key="7">
    <source>
        <dbReference type="ARBA" id="ARBA00022989"/>
    </source>
</evidence>
<feature type="compositionally biased region" description="Polar residues" evidence="14">
    <location>
        <begin position="168"/>
        <end position="178"/>
    </location>
</feature>
<feature type="compositionally biased region" description="Gly residues" evidence="14">
    <location>
        <begin position="1"/>
        <end position="11"/>
    </location>
</feature>
<comment type="subcellular location">
    <subcellularLocation>
        <location evidence="1">Golgi apparatus</location>
        <location evidence="1">Golgi stack membrane</location>
        <topology evidence="1">Single-pass type II membrane protein</topology>
    </subcellularLocation>
</comment>
<keyword evidence="6" id="KW-0735">Signal-anchor</keyword>
<dbReference type="RefSeq" id="XP_007510540.1">
    <property type="nucleotide sequence ID" value="XM_007510478.1"/>
</dbReference>
<name>K8F8Z2_9CHLO</name>
<keyword evidence="10" id="KW-1015">Disulfide bond</keyword>
<dbReference type="AlphaFoldDB" id="K8F8Z2"/>
<dbReference type="PANTHER" id="PTHR46059">
    <property type="entry name" value="BETA-GALACTOSIDE ALPHA-2,6-SIALYLTRANSFERASE"/>
    <property type="match status" value="1"/>
</dbReference>
<dbReference type="OrthoDB" id="10264956at2759"/>